<dbReference type="Pfam" id="PF16925">
    <property type="entry name" value="TetR_C_13"/>
    <property type="match status" value="1"/>
</dbReference>
<evidence type="ECO:0000259" key="5">
    <source>
        <dbReference type="PROSITE" id="PS50977"/>
    </source>
</evidence>
<dbReference type="RefSeq" id="WP_016573871.1">
    <property type="nucleotide sequence ID" value="NZ_CP026094.1"/>
</dbReference>
<feature type="domain" description="HTH tetR-type" evidence="5">
    <location>
        <begin position="1"/>
        <end position="51"/>
    </location>
</feature>
<feature type="DNA-binding region" description="H-T-H motif" evidence="4">
    <location>
        <begin position="14"/>
        <end position="33"/>
    </location>
</feature>
<gene>
    <name evidence="6" type="ORF">SALB_00061</name>
</gene>
<evidence type="ECO:0000256" key="2">
    <source>
        <dbReference type="ARBA" id="ARBA00023125"/>
    </source>
</evidence>
<evidence type="ECO:0000313" key="6">
    <source>
        <dbReference type="EMBL" id="GCB87410.1"/>
    </source>
</evidence>
<sequence length="191" mass="20949">MKQLLWERGYSATSPAAVQRLAKAGQGSMYHHFHSKARLALAAEQRMGEELKREVAERFTAASTTYEKIEAYLAPDEHVIRGCRLGRLIQDEEVASNDELREPIVETYDWIQAEIVRVLTEGVACGELSPDVDVDSLAVSILAIRQGAHVLARLRGSQEPFRQAGRGIAQLLALASPREDSAQAAPASLAD</sequence>
<accession>A0A401QPT5</accession>
<dbReference type="Pfam" id="PF00440">
    <property type="entry name" value="TetR_N"/>
    <property type="match status" value="1"/>
</dbReference>
<dbReference type="InterPro" id="IPR009057">
    <property type="entry name" value="Homeodomain-like_sf"/>
</dbReference>
<dbReference type="InterPro" id="IPR036271">
    <property type="entry name" value="Tet_transcr_reg_TetR-rel_C_sf"/>
</dbReference>
<keyword evidence="2 4" id="KW-0238">DNA-binding</keyword>
<proteinExistence type="predicted"/>
<dbReference type="InterPro" id="IPR011075">
    <property type="entry name" value="TetR_C"/>
</dbReference>
<evidence type="ECO:0000256" key="4">
    <source>
        <dbReference type="PROSITE-ProRule" id="PRU00335"/>
    </source>
</evidence>
<evidence type="ECO:0000256" key="3">
    <source>
        <dbReference type="ARBA" id="ARBA00023163"/>
    </source>
</evidence>
<dbReference type="PANTHER" id="PTHR47506:SF3">
    <property type="entry name" value="HTH-TYPE TRANSCRIPTIONAL REGULATOR LMRA"/>
    <property type="match status" value="1"/>
</dbReference>
<protein>
    <submittedName>
        <fullName evidence="6">TetR family transcriptional regulator</fullName>
    </submittedName>
</protein>
<evidence type="ECO:0000256" key="1">
    <source>
        <dbReference type="ARBA" id="ARBA00023015"/>
    </source>
</evidence>
<dbReference type="EMBL" id="BHXC01000001">
    <property type="protein sequence ID" value="GCB87410.1"/>
    <property type="molecule type" value="Genomic_DNA"/>
</dbReference>
<dbReference type="SUPFAM" id="SSF46689">
    <property type="entry name" value="Homeodomain-like"/>
    <property type="match status" value="1"/>
</dbReference>
<dbReference type="PROSITE" id="PS50977">
    <property type="entry name" value="HTH_TETR_2"/>
    <property type="match status" value="1"/>
</dbReference>
<dbReference type="SUPFAM" id="SSF48498">
    <property type="entry name" value="Tetracyclin repressor-like, C-terminal domain"/>
    <property type="match status" value="1"/>
</dbReference>
<reference evidence="6 7" key="1">
    <citation type="journal article" date="2019" name="Microbiol. Resour. Announc.">
        <title>Draft Genome Sequence of the Most Traditional epsilon-Poly-l-Lysine Producer, Streptomyces albulus NBRC14147.</title>
        <authorList>
            <person name="Yamanaka K."/>
            <person name="Hamano Y."/>
        </authorList>
    </citation>
    <scope>NUCLEOTIDE SEQUENCE [LARGE SCALE GENOMIC DNA]</scope>
    <source>
        <strain evidence="6 7">NBRC 14147</strain>
    </source>
</reference>
<keyword evidence="1" id="KW-0805">Transcription regulation</keyword>
<dbReference type="InterPro" id="IPR001647">
    <property type="entry name" value="HTH_TetR"/>
</dbReference>
<dbReference type="AlphaFoldDB" id="A0A401QPT5"/>
<dbReference type="GO" id="GO:0003677">
    <property type="term" value="F:DNA binding"/>
    <property type="evidence" value="ECO:0007669"/>
    <property type="project" value="UniProtKB-UniRule"/>
</dbReference>
<evidence type="ECO:0000313" key="7">
    <source>
        <dbReference type="Proteomes" id="UP000288351"/>
    </source>
</evidence>
<organism evidence="6 7">
    <name type="scientific">Streptomyces noursei</name>
    <name type="common">Streptomyces albulus</name>
    <dbReference type="NCBI Taxonomy" id="1971"/>
    <lineage>
        <taxon>Bacteria</taxon>
        <taxon>Bacillati</taxon>
        <taxon>Actinomycetota</taxon>
        <taxon>Actinomycetes</taxon>
        <taxon>Kitasatosporales</taxon>
        <taxon>Streptomycetaceae</taxon>
        <taxon>Streptomyces</taxon>
    </lineage>
</organism>
<name>A0A401QPT5_STRNR</name>
<dbReference type="Proteomes" id="UP000288351">
    <property type="component" value="Unassembled WGS sequence"/>
</dbReference>
<comment type="caution">
    <text evidence="6">The sequence shown here is derived from an EMBL/GenBank/DDBJ whole genome shotgun (WGS) entry which is preliminary data.</text>
</comment>
<dbReference type="Gene3D" id="1.10.357.10">
    <property type="entry name" value="Tetracycline Repressor, domain 2"/>
    <property type="match status" value="1"/>
</dbReference>
<keyword evidence="3" id="KW-0804">Transcription</keyword>
<dbReference type="PANTHER" id="PTHR47506">
    <property type="entry name" value="TRANSCRIPTIONAL REGULATORY PROTEIN"/>
    <property type="match status" value="1"/>
</dbReference>